<dbReference type="STRING" id="543728.Vapar_0604"/>
<proteinExistence type="predicted"/>
<organism evidence="1">
    <name type="scientific">Variovorax paradoxus (strain S110)</name>
    <dbReference type="NCBI Taxonomy" id="543728"/>
    <lineage>
        <taxon>Bacteria</taxon>
        <taxon>Pseudomonadati</taxon>
        <taxon>Pseudomonadota</taxon>
        <taxon>Betaproteobacteria</taxon>
        <taxon>Burkholderiales</taxon>
        <taxon>Comamonadaceae</taxon>
        <taxon>Variovorax</taxon>
    </lineage>
</organism>
<dbReference type="EMBL" id="CP001635">
    <property type="protein sequence ID" value="ACS17267.1"/>
    <property type="molecule type" value="Genomic_DNA"/>
</dbReference>
<sequence length="110" mass="12801">MTARLQQHETVPAYTRNLASQDEIKWSAEFEVPAIGEDIAIRLNGIGRAKVVGYATYCGYLGVMTVPYSPPQWWVWQNGMPGCTTRRWFLGRRSRRCLLRRWQRHCDEPS</sequence>
<dbReference type="OrthoDB" id="8853312at2"/>
<name>C5CKG9_VARPS</name>
<evidence type="ECO:0000313" key="1">
    <source>
        <dbReference type="EMBL" id="ACS17267.1"/>
    </source>
</evidence>
<reference evidence="1" key="1">
    <citation type="submission" date="2009-06" db="EMBL/GenBank/DDBJ databases">
        <title>Complete sequence of chromosome 1 of Variovorax paradoxus S110.</title>
        <authorList>
            <consortium name="US DOE Joint Genome Institute"/>
            <person name="Lucas S."/>
            <person name="Copeland A."/>
            <person name="Lapidus A."/>
            <person name="Glavina del Rio T."/>
            <person name="Tice H."/>
            <person name="Bruce D."/>
            <person name="Goodwin L."/>
            <person name="Pitluck S."/>
            <person name="Chertkov O."/>
            <person name="Brettin T."/>
            <person name="Detter J.C."/>
            <person name="Han C."/>
            <person name="Larimer F."/>
            <person name="Land M."/>
            <person name="Hauser L."/>
            <person name="Kyrpides N."/>
            <person name="Ovchinnikova G."/>
            <person name="Orwin P."/>
            <person name="Leadbetter J.R."/>
            <person name="Spain J.C."/>
            <person name="Han J.I."/>
        </authorList>
    </citation>
    <scope>NUCLEOTIDE SEQUENCE</scope>
    <source>
        <strain evidence="1">S110</strain>
    </source>
</reference>
<dbReference type="HOGENOM" id="CLU_2169989_0_0_4"/>
<dbReference type="AlphaFoldDB" id="C5CKG9"/>
<dbReference type="eggNOG" id="ENOG5033KX7">
    <property type="taxonomic scope" value="Bacteria"/>
</dbReference>
<protein>
    <submittedName>
        <fullName evidence="1">Uncharacterized protein</fullName>
    </submittedName>
</protein>
<dbReference type="KEGG" id="vap:Vapar_0604"/>
<gene>
    <name evidence="1" type="ordered locus">Vapar_0604</name>
</gene>
<accession>C5CKG9</accession>